<dbReference type="Proteomes" id="UP000016930">
    <property type="component" value="Unassembled WGS sequence"/>
</dbReference>
<feature type="compositionally biased region" description="Basic and acidic residues" evidence="6">
    <location>
        <begin position="52"/>
        <end position="62"/>
    </location>
</feature>
<dbReference type="PANTHER" id="PTHR24408:SF58">
    <property type="entry name" value="TRANSCRIPTION FACTOR (TFIIIA), PUTATIVE (AFU_ORTHOLOGUE AFUA_1G05150)-RELATED"/>
    <property type="match status" value="1"/>
</dbReference>
<feature type="region of interest" description="Disordered" evidence="6">
    <location>
        <begin position="235"/>
        <end position="369"/>
    </location>
</feature>
<dbReference type="InterPro" id="IPR036236">
    <property type="entry name" value="Znf_C2H2_sf"/>
</dbReference>
<dbReference type="Gene3D" id="3.30.40.10">
    <property type="entry name" value="Zinc/RING finger domain, C3HC4 (zinc finger)"/>
    <property type="match status" value="1"/>
</dbReference>
<dbReference type="PANTHER" id="PTHR24408">
    <property type="entry name" value="ZINC FINGER PROTEIN"/>
    <property type="match status" value="1"/>
</dbReference>
<dbReference type="InterPro" id="IPR001841">
    <property type="entry name" value="Znf_RING"/>
</dbReference>
<evidence type="ECO:0000259" key="8">
    <source>
        <dbReference type="PROSITE" id="PS50157"/>
    </source>
</evidence>
<keyword evidence="4" id="KW-0862">Zinc</keyword>
<keyword evidence="10" id="KW-1185">Reference proteome</keyword>
<keyword evidence="2" id="KW-0677">Repeat</keyword>
<feature type="domain" description="RING-type" evidence="7">
    <location>
        <begin position="452"/>
        <end position="491"/>
    </location>
</feature>
<dbReference type="InterPro" id="IPR013083">
    <property type="entry name" value="Znf_RING/FYVE/PHD"/>
</dbReference>
<gene>
    <name evidence="9" type="ORF">CERSUDRAFT_116948</name>
</gene>
<evidence type="ECO:0000256" key="6">
    <source>
        <dbReference type="SAM" id="MobiDB-lite"/>
    </source>
</evidence>
<feature type="compositionally biased region" description="Polar residues" evidence="6">
    <location>
        <begin position="286"/>
        <end position="297"/>
    </location>
</feature>
<feature type="compositionally biased region" description="Polar residues" evidence="6">
    <location>
        <begin position="235"/>
        <end position="244"/>
    </location>
</feature>
<feature type="compositionally biased region" description="Low complexity" evidence="6">
    <location>
        <begin position="306"/>
        <end position="317"/>
    </location>
</feature>
<dbReference type="AlphaFoldDB" id="M2QRD1"/>
<evidence type="ECO:0000256" key="5">
    <source>
        <dbReference type="PROSITE-ProRule" id="PRU00042"/>
    </source>
</evidence>
<evidence type="ECO:0000256" key="3">
    <source>
        <dbReference type="ARBA" id="ARBA00022771"/>
    </source>
</evidence>
<evidence type="ECO:0000259" key="7">
    <source>
        <dbReference type="PROSITE" id="PS50089"/>
    </source>
</evidence>
<evidence type="ECO:0000256" key="1">
    <source>
        <dbReference type="ARBA" id="ARBA00022723"/>
    </source>
</evidence>
<proteinExistence type="predicted"/>
<feature type="region of interest" description="Disordered" evidence="6">
    <location>
        <begin position="52"/>
        <end position="82"/>
    </location>
</feature>
<dbReference type="HOGENOM" id="CLU_056768_0_0_1"/>
<dbReference type="InterPro" id="IPR018957">
    <property type="entry name" value="Znf_C3HC4_RING-type"/>
</dbReference>
<dbReference type="OrthoDB" id="6333297at2759"/>
<dbReference type="GO" id="GO:0005634">
    <property type="term" value="C:nucleus"/>
    <property type="evidence" value="ECO:0007669"/>
    <property type="project" value="TreeGrafter"/>
</dbReference>
<dbReference type="GO" id="GO:0043565">
    <property type="term" value="F:sequence-specific DNA binding"/>
    <property type="evidence" value="ECO:0007669"/>
    <property type="project" value="TreeGrafter"/>
</dbReference>
<feature type="region of interest" description="Disordered" evidence="6">
    <location>
        <begin position="405"/>
        <end position="426"/>
    </location>
</feature>
<evidence type="ECO:0000313" key="9">
    <source>
        <dbReference type="EMBL" id="EMD34750.1"/>
    </source>
</evidence>
<dbReference type="SUPFAM" id="SSF57850">
    <property type="entry name" value="RING/U-box"/>
    <property type="match status" value="1"/>
</dbReference>
<protein>
    <recommendedName>
        <fullName evidence="11">RING-type domain-containing protein</fullName>
    </recommendedName>
</protein>
<dbReference type="Pfam" id="PF00097">
    <property type="entry name" value="zf-C3HC4"/>
    <property type="match status" value="1"/>
</dbReference>
<evidence type="ECO:0000256" key="4">
    <source>
        <dbReference type="ARBA" id="ARBA00022833"/>
    </source>
</evidence>
<evidence type="ECO:0008006" key="11">
    <source>
        <dbReference type="Google" id="ProtNLM"/>
    </source>
</evidence>
<feature type="domain" description="C2H2-type" evidence="8">
    <location>
        <begin position="33"/>
        <end position="61"/>
    </location>
</feature>
<dbReference type="PROSITE" id="PS00518">
    <property type="entry name" value="ZF_RING_1"/>
    <property type="match status" value="1"/>
</dbReference>
<dbReference type="GO" id="GO:0000981">
    <property type="term" value="F:DNA-binding transcription factor activity, RNA polymerase II-specific"/>
    <property type="evidence" value="ECO:0007669"/>
    <property type="project" value="TreeGrafter"/>
</dbReference>
<dbReference type="Gene3D" id="3.30.160.60">
    <property type="entry name" value="Classic Zinc Finger"/>
    <property type="match status" value="2"/>
</dbReference>
<dbReference type="SUPFAM" id="SSF57667">
    <property type="entry name" value="beta-beta-alpha zinc fingers"/>
    <property type="match status" value="1"/>
</dbReference>
<feature type="domain" description="C2H2-type" evidence="8">
    <location>
        <begin position="163"/>
        <end position="190"/>
    </location>
</feature>
<dbReference type="PROSITE" id="PS50089">
    <property type="entry name" value="ZF_RING_2"/>
    <property type="match status" value="1"/>
</dbReference>
<feature type="compositionally biased region" description="Polar residues" evidence="6">
    <location>
        <begin position="356"/>
        <end position="366"/>
    </location>
</feature>
<feature type="domain" description="C2H2-type" evidence="8">
    <location>
        <begin position="3"/>
        <end position="32"/>
    </location>
</feature>
<reference evidence="9 10" key="1">
    <citation type="journal article" date="2012" name="Proc. Natl. Acad. Sci. U.S.A.">
        <title>Comparative genomics of Ceriporiopsis subvermispora and Phanerochaete chrysosporium provide insight into selective ligninolysis.</title>
        <authorList>
            <person name="Fernandez-Fueyo E."/>
            <person name="Ruiz-Duenas F.J."/>
            <person name="Ferreira P."/>
            <person name="Floudas D."/>
            <person name="Hibbett D.S."/>
            <person name="Canessa P."/>
            <person name="Larrondo L.F."/>
            <person name="James T.Y."/>
            <person name="Seelenfreund D."/>
            <person name="Lobos S."/>
            <person name="Polanco R."/>
            <person name="Tello M."/>
            <person name="Honda Y."/>
            <person name="Watanabe T."/>
            <person name="Watanabe T."/>
            <person name="Ryu J.S."/>
            <person name="Kubicek C.P."/>
            <person name="Schmoll M."/>
            <person name="Gaskell J."/>
            <person name="Hammel K.E."/>
            <person name="St John F.J."/>
            <person name="Vanden Wymelenberg A."/>
            <person name="Sabat G."/>
            <person name="Splinter BonDurant S."/>
            <person name="Syed K."/>
            <person name="Yadav J.S."/>
            <person name="Doddapaneni H."/>
            <person name="Subramanian V."/>
            <person name="Lavin J.L."/>
            <person name="Oguiza J.A."/>
            <person name="Perez G."/>
            <person name="Pisabarro A.G."/>
            <person name="Ramirez L."/>
            <person name="Santoyo F."/>
            <person name="Master E."/>
            <person name="Coutinho P.M."/>
            <person name="Henrissat B."/>
            <person name="Lombard V."/>
            <person name="Magnuson J.K."/>
            <person name="Kuees U."/>
            <person name="Hori C."/>
            <person name="Igarashi K."/>
            <person name="Samejima M."/>
            <person name="Held B.W."/>
            <person name="Barry K.W."/>
            <person name="LaButti K.M."/>
            <person name="Lapidus A."/>
            <person name="Lindquist E.A."/>
            <person name="Lucas S.M."/>
            <person name="Riley R."/>
            <person name="Salamov A.A."/>
            <person name="Hoffmeister D."/>
            <person name="Schwenk D."/>
            <person name="Hadar Y."/>
            <person name="Yarden O."/>
            <person name="de Vries R.P."/>
            <person name="Wiebenga A."/>
            <person name="Stenlid J."/>
            <person name="Eastwood D."/>
            <person name="Grigoriev I.V."/>
            <person name="Berka R.M."/>
            <person name="Blanchette R.A."/>
            <person name="Kersten P."/>
            <person name="Martinez A.T."/>
            <person name="Vicuna R."/>
            <person name="Cullen D."/>
        </authorList>
    </citation>
    <scope>NUCLEOTIDE SEQUENCE [LARGE SCALE GENOMIC DNA]</scope>
    <source>
        <strain evidence="9 10">B</strain>
    </source>
</reference>
<dbReference type="GO" id="GO:0008270">
    <property type="term" value="F:zinc ion binding"/>
    <property type="evidence" value="ECO:0007669"/>
    <property type="project" value="UniProtKB-KW"/>
</dbReference>
<dbReference type="SMART" id="SM00184">
    <property type="entry name" value="RING"/>
    <property type="match status" value="1"/>
</dbReference>
<dbReference type="InterPro" id="IPR017907">
    <property type="entry name" value="Znf_RING_CS"/>
</dbReference>
<organism evidence="9 10">
    <name type="scientific">Ceriporiopsis subvermispora (strain B)</name>
    <name type="common">White-rot fungus</name>
    <name type="synonym">Gelatoporia subvermispora</name>
    <dbReference type="NCBI Taxonomy" id="914234"/>
    <lineage>
        <taxon>Eukaryota</taxon>
        <taxon>Fungi</taxon>
        <taxon>Dikarya</taxon>
        <taxon>Basidiomycota</taxon>
        <taxon>Agaricomycotina</taxon>
        <taxon>Agaricomycetes</taxon>
        <taxon>Polyporales</taxon>
        <taxon>Gelatoporiaceae</taxon>
        <taxon>Gelatoporia</taxon>
    </lineage>
</organism>
<sequence>MSHKCPTCNRSFEQLNGWWNHATDKGHTFNWPFTCDVCKRPLKNAQSLLQHRAQEHPTEAKPKTSAGVQSPSTSATTSSTRSGFRCTECSLDFSSQILLEEHFKSSDNHPNCPRCRVGVRDSTVLNIHMQAVHPVVHCDVCNISLYREEKQKHDATHNKPILFGCTRCGRGYATEATLHEHYSDPAARHPMCVLCKVGFADDAARDEHMSQTHPPKPTVPSQVAGILRKEAPFFTPTSTQYGTQSISTSASSSHVEPKEDIAVAHAQPAGERHGSSTTAQAPAPNSPTEISMSNKSEPIQRRTLDPVSVPEPASESPDLTFLSSITVESLPDSFAEPPDGPTQPQSLTMPVAPAFSQDTGSGSTSAEVAASYNPDAKANTPTSDAKPSASGCPSVIYDLLTERASEAQEDTESTRASEDTPDGASAKDNHIRLVTKSAVTTRAPMTTSLLHCRICFEDPCQDPTATICGHIFCHECIVQELATNHQCPVCKSTMLVRLKF</sequence>
<dbReference type="PROSITE" id="PS50157">
    <property type="entry name" value="ZINC_FINGER_C2H2_2"/>
    <property type="match status" value="4"/>
</dbReference>
<feature type="domain" description="C2H2-type" evidence="8">
    <location>
        <begin position="84"/>
        <end position="109"/>
    </location>
</feature>
<keyword evidence="1" id="KW-0479">Metal-binding</keyword>
<dbReference type="SMART" id="SM00355">
    <property type="entry name" value="ZnF_C2H2"/>
    <property type="match status" value="7"/>
</dbReference>
<evidence type="ECO:0000313" key="10">
    <source>
        <dbReference type="Proteomes" id="UP000016930"/>
    </source>
</evidence>
<dbReference type="InterPro" id="IPR013087">
    <property type="entry name" value="Znf_C2H2_type"/>
</dbReference>
<dbReference type="STRING" id="914234.M2QRD1"/>
<dbReference type="PROSITE" id="PS00028">
    <property type="entry name" value="ZINC_FINGER_C2H2_1"/>
    <property type="match status" value="2"/>
</dbReference>
<evidence type="ECO:0000256" key="2">
    <source>
        <dbReference type="ARBA" id="ARBA00022737"/>
    </source>
</evidence>
<accession>M2QRD1</accession>
<dbReference type="EMBL" id="KB445802">
    <property type="protein sequence ID" value="EMD34750.1"/>
    <property type="molecule type" value="Genomic_DNA"/>
</dbReference>
<name>M2QRD1_CERS8</name>
<feature type="compositionally biased region" description="Low complexity" evidence="6">
    <location>
        <begin position="70"/>
        <end position="82"/>
    </location>
</feature>
<keyword evidence="3 5" id="KW-0863">Zinc-finger</keyword>
<feature type="compositionally biased region" description="Basic and acidic residues" evidence="6">
    <location>
        <begin position="405"/>
        <end position="418"/>
    </location>
</feature>